<proteinExistence type="predicted"/>
<dbReference type="InterPro" id="IPR042099">
    <property type="entry name" value="ANL_N_sf"/>
</dbReference>
<gene>
    <name evidence="1" type="ORF">B4U80_14508</name>
</gene>
<dbReference type="STRING" id="299467.A0A443RUQ6"/>
<evidence type="ECO:0000313" key="1">
    <source>
        <dbReference type="EMBL" id="RWS19076.1"/>
    </source>
</evidence>
<reference evidence="1 2" key="1">
    <citation type="journal article" date="2018" name="Gigascience">
        <title>Genomes of trombidid mites reveal novel predicted allergens and laterally-transferred genes associated with secondary metabolism.</title>
        <authorList>
            <person name="Dong X."/>
            <person name="Chaisiri K."/>
            <person name="Xia D."/>
            <person name="Armstrong S.D."/>
            <person name="Fang Y."/>
            <person name="Donnelly M.J."/>
            <person name="Kadowaki T."/>
            <person name="McGarry J.W."/>
            <person name="Darby A.C."/>
            <person name="Makepeace B.L."/>
        </authorList>
    </citation>
    <scope>NUCLEOTIDE SEQUENCE [LARGE SCALE GENOMIC DNA]</scope>
    <source>
        <strain evidence="1">UoL-UT</strain>
    </source>
</reference>
<evidence type="ECO:0008006" key="3">
    <source>
        <dbReference type="Google" id="ProtNLM"/>
    </source>
</evidence>
<dbReference type="Proteomes" id="UP000288716">
    <property type="component" value="Unassembled WGS sequence"/>
</dbReference>
<dbReference type="SUPFAM" id="SSF56801">
    <property type="entry name" value="Acetyl-CoA synthetase-like"/>
    <property type="match status" value="1"/>
</dbReference>
<organism evidence="1 2">
    <name type="scientific">Leptotrombidium deliense</name>
    <dbReference type="NCBI Taxonomy" id="299467"/>
    <lineage>
        <taxon>Eukaryota</taxon>
        <taxon>Metazoa</taxon>
        <taxon>Ecdysozoa</taxon>
        <taxon>Arthropoda</taxon>
        <taxon>Chelicerata</taxon>
        <taxon>Arachnida</taxon>
        <taxon>Acari</taxon>
        <taxon>Acariformes</taxon>
        <taxon>Trombidiformes</taxon>
        <taxon>Prostigmata</taxon>
        <taxon>Anystina</taxon>
        <taxon>Parasitengona</taxon>
        <taxon>Trombiculoidea</taxon>
        <taxon>Trombiculidae</taxon>
        <taxon>Leptotrombidium</taxon>
    </lineage>
</organism>
<keyword evidence="2" id="KW-1185">Reference proteome</keyword>
<dbReference type="VEuPathDB" id="VectorBase:LDEU012964"/>
<name>A0A443RUQ6_9ACAR</name>
<dbReference type="Gene3D" id="3.40.50.12780">
    <property type="entry name" value="N-terminal domain of ligase-like"/>
    <property type="match status" value="1"/>
</dbReference>
<dbReference type="OrthoDB" id="5846073at2759"/>
<dbReference type="EMBL" id="NCKV01030511">
    <property type="protein sequence ID" value="RWS19076.1"/>
    <property type="molecule type" value="Genomic_DNA"/>
</dbReference>
<protein>
    <recommendedName>
        <fullName evidence="3">AMP-dependent synthetase/ligase domain-containing protein</fullName>
    </recommendedName>
</protein>
<accession>A0A443RUQ6</accession>
<sequence length="97" mass="10822">MSDSKNLVSIHNNTVISESLLHFEMSSVPKLVFEKLSQYKDKRILIDYSTEAVWTSEQVLDAIIALSVKIIELGVKKGDVVAFFSPNTDIHTIALLS</sequence>
<dbReference type="AlphaFoldDB" id="A0A443RUQ6"/>
<evidence type="ECO:0000313" key="2">
    <source>
        <dbReference type="Proteomes" id="UP000288716"/>
    </source>
</evidence>
<feature type="non-terminal residue" evidence="1">
    <location>
        <position position="97"/>
    </location>
</feature>
<comment type="caution">
    <text evidence="1">The sequence shown here is derived from an EMBL/GenBank/DDBJ whole genome shotgun (WGS) entry which is preliminary data.</text>
</comment>